<protein>
    <recommendedName>
        <fullName evidence="4">Type IV pilus modification protein PilV</fullName>
    </recommendedName>
</protein>
<dbReference type="AlphaFoldDB" id="A0A480AXF5"/>
<comment type="caution">
    <text evidence="2">The sequence shown here is derived from an EMBL/GenBank/DDBJ whole genome shotgun (WGS) entry which is preliminary data.</text>
</comment>
<dbReference type="PROSITE" id="PS00409">
    <property type="entry name" value="PROKAR_NTER_METHYL"/>
    <property type="match status" value="1"/>
</dbReference>
<evidence type="ECO:0000313" key="2">
    <source>
        <dbReference type="EMBL" id="GCL65991.1"/>
    </source>
</evidence>
<evidence type="ECO:0008006" key="4">
    <source>
        <dbReference type="Google" id="ProtNLM"/>
    </source>
</evidence>
<sequence length="432" mass="46579">MRHPTPRPARTRGVSLVEALVALAVMSIGMLALVGVQSTMRLNSDLAKQRTEATRIASEEIEQLRSFASLEVDIARPGTSYDEIVDRVVEGYVPPDGIGNTTYRVVRTVRDLPGSPQKVLSVQVQWTDRTDLRQRVTLDSVINGTAPTLGALLVVPHRDSATSRNRGRHISIPEGAVDLGDGYSRFVPPGATGVGWYFNNLSGVLRVCAGDVTDYTTCPLATLVSGTVQYHIGDSQPTAENAEKPLGPVFALRGGPNALALADAVGTGVDARCYSVVVETRVVYFCAVLTSDAAGWGGRLNPVPMDAAGEPLEFGHVASSFKSCRYTTDVPTAENEATTSVTEADLHAQYTRNANHPLKYCLERPRNPAEAGSACTGSRVKTNLINQNFLIIRGDHFCPTENADDPVDPKAAQFTDNRNQIFVNTRQHQPTP</sequence>
<proteinExistence type="predicted"/>
<accession>A0A480AXF5</accession>
<evidence type="ECO:0000313" key="3">
    <source>
        <dbReference type="Proteomes" id="UP000301751"/>
    </source>
</evidence>
<evidence type="ECO:0000256" key="1">
    <source>
        <dbReference type="SAM" id="Phobius"/>
    </source>
</evidence>
<name>A0A480AXF5_9BURK</name>
<reference evidence="3" key="1">
    <citation type="submission" date="2019-03" db="EMBL/GenBank/DDBJ databases">
        <title>Aquabacterium pictum sp.nov., the first bacteriochlorophyll a-containing freshwater bacterium in the genus Aquabacterium of the class Betaproteobacteria.</title>
        <authorList>
            <person name="Hirose S."/>
            <person name="Tank M."/>
            <person name="Hara E."/>
            <person name="Tamaki H."/>
            <person name="Takaichi S."/>
            <person name="Haruta S."/>
            <person name="Hanada S."/>
        </authorList>
    </citation>
    <scope>NUCLEOTIDE SEQUENCE [LARGE SCALE GENOMIC DNA]</scope>
    <source>
        <strain evidence="3">W35</strain>
    </source>
</reference>
<dbReference type="Proteomes" id="UP000301751">
    <property type="component" value="Unassembled WGS sequence"/>
</dbReference>
<keyword evidence="3" id="KW-1185">Reference proteome</keyword>
<keyword evidence="1" id="KW-0812">Transmembrane</keyword>
<gene>
    <name evidence="2" type="ORF">AQPW35_50720</name>
</gene>
<dbReference type="RefSeq" id="WP_137735693.1">
    <property type="nucleotide sequence ID" value="NZ_BJCL01000023.1"/>
</dbReference>
<organism evidence="2 3">
    <name type="scientific">Pseudaquabacterium pictum</name>
    <dbReference type="NCBI Taxonomy" id="2315236"/>
    <lineage>
        <taxon>Bacteria</taxon>
        <taxon>Pseudomonadati</taxon>
        <taxon>Pseudomonadota</taxon>
        <taxon>Betaproteobacteria</taxon>
        <taxon>Burkholderiales</taxon>
        <taxon>Sphaerotilaceae</taxon>
        <taxon>Pseudaquabacterium</taxon>
    </lineage>
</organism>
<keyword evidence="1" id="KW-0472">Membrane</keyword>
<dbReference type="Pfam" id="PF07963">
    <property type="entry name" value="N_methyl"/>
    <property type="match status" value="1"/>
</dbReference>
<keyword evidence="1" id="KW-1133">Transmembrane helix</keyword>
<dbReference type="EMBL" id="BJCL01000023">
    <property type="protein sequence ID" value="GCL65991.1"/>
    <property type="molecule type" value="Genomic_DNA"/>
</dbReference>
<dbReference type="OrthoDB" id="9152588at2"/>
<feature type="transmembrane region" description="Helical" evidence="1">
    <location>
        <begin position="12"/>
        <end position="36"/>
    </location>
</feature>
<dbReference type="InterPro" id="IPR012902">
    <property type="entry name" value="N_methyl_site"/>
</dbReference>